<gene>
    <name evidence="3" type="ORF">DWX20_00510</name>
</gene>
<protein>
    <submittedName>
        <fullName evidence="3">DUF1593 domain-containing protein</fullName>
    </submittedName>
</protein>
<dbReference type="InterPro" id="IPR011483">
    <property type="entry name" value="Sde182_NH-like"/>
</dbReference>
<dbReference type="EMBL" id="QRWX01000001">
    <property type="protein sequence ID" value="RGT57566.1"/>
    <property type="molecule type" value="Genomic_DNA"/>
</dbReference>
<dbReference type="RefSeq" id="WP_118764080.1">
    <property type="nucleotide sequence ID" value="NZ_CABJCF010000001.1"/>
</dbReference>
<proteinExistence type="predicted"/>
<evidence type="ECO:0000259" key="1">
    <source>
        <dbReference type="Pfam" id="PF07632"/>
    </source>
</evidence>
<evidence type="ECO:0000313" key="4">
    <source>
        <dbReference type="Proteomes" id="UP000284731"/>
    </source>
</evidence>
<dbReference type="InterPro" id="IPR036452">
    <property type="entry name" value="Ribo_hydro-like"/>
</dbReference>
<feature type="domain" description="Cellulose-binding Sde182 nucleoside hydrolase-like" evidence="1">
    <location>
        <begin position="6"/>
        <end position="339"/>
    </location>
</feature>
<dbReference type="Pfam" id="PF21027">
    <property type="entry name" value="Sde0182_C"/>
    <property type="match status" value="1"/>
</dbReference>
<dbReference type="AlphaFoldDB" id="A0A412PHB1"/>
<organism evidence="3 4">
    <name type="scientific">Solobacterium moorei</name>
    <dbReference type="NCBI Taxonomy" id="102148"/>
    <lineage>
        <taxon>Bacteria</taxon>
        <taxon>Bacillati</taxon>
        <taxon>Bacillota</taxon>
        <taxon>Erysipelotrichia</taxon>
        <taxon>Erysipelotrichales</taxon>
        <taxon>Erysipelotrichaceae</taxon>
        <taxon>Solobacterium</taxon>
    </lineage>
</organism>
<reference evidence="3 4" key="1">
    <citation type="submission" date="2018-08" db="EMBL/GenBank/DDBJ databases">
        <title>A genome reference for cultivated species of the human gut microbiota.</title>
        <authorList>
            <person name="Zou Y."/>
            <person name="Xue W."/>
            <person name="Luo G."/>
        </authorList>
    </citation>
    <scope>NUCLEOTIDE SEQUENCE [LARGE SCALE GENOMIC DNA]</scope>
    <source>
        <strain evidence="3 4">AF18-46</strain>
    </source>
</reference>
<accession>A0A412PHB1</accession>
<dbReference type="GO" id="GO:0016799">
    <property type="term" value="F:hydrolase activity, hydrolyzing N-glycosyl compounds"/>
    <property type="evidence" value="ECO:0007669"/>
    <property type="project" value="InterPro"/>
</dbReference>
<name>A0A412PHB1_9FIRM</name>
<comment type="caution">
    <text evidence="3">The sequence shown here is derived from an EMBL/GenBank/DDBJ whole genome shotgun (WGS) entry which is preliminary data.</text>
</comment>
<dbReference type="InterPro" id="IPR048527">
    <property type="entry name" value="Sde182_C"/>
</dbReference>
<feature type="domain" description="Cellulose-binding Sde182 C-terminal" evidence="2">
    <location>
        <begin position="411"/>
        <end position="487"/>
    </location>
</feature>
<evidence type="ECO:0000259" key="2">
    <source>
        <dbReference type="Pfam" id="PF21027"/>
    </source>
</evidence>
<dbReference type="Gene3D" id="2.60.40.10">
    <property type="entry name" value="Immunoglobulins"/>
    <property type="match status" value="1"/>
</dbReference>
<sequence length="494" mass="56195">MVKVKTIITTDGEVDDMNSLIHLCLYLNEINLVGVVYTSSQYHFNGDGIHTLGEVTPNYRTSGLAGLERPRTKFGPDPDGKFLKAFRPFPMGWIEELWNGAYAKAYPFLSKNADGFPSPEELVKITKIGNIEFEGDVRFDTEGSNLIKKYLLDNDSQPLYLQSWGGVNTIVRALLSIYEEYRNTEMWIELRNKIVDKVRILGVNKGIGQDNSWLDNKILELYPGIKTLCPENLYGTYMGIVPMQPDIAAMFKANWMKKNIHNEKSALMDEYHLMKDGRKVEGEADVYQFGLHGILDFGFPNVPAQHFEQYDFIGEGDSNTYIPLLSFGLKGNENYRYPGLLGCLLAGDIEAGTPYNLQTGKFEKYNPFIKSYQEDWAARARWCYQEYSEANHAPVVEIKNTNITAKPLEHVAISADVFDPDYDEVKTVWEIYPQYNHYGGKANLLRVWEQTSLNTYFTVPDDAKAGDEFVLILRAQDVNETPMTTYGVLTIKVN</sequence>
<dbReference type="InterPro" id="IPR013783">
    <property type="entry name" value="Ig-like_fold"/>
</dbReference>
<dbReference type="Proteomes" id="UP000284731">
    <property type="component" value="Unassembled WGS sequence"/>
</dbReference>
<evidence type="ECO:0000313" key="3">
    <source>
        <dbReference type="EMBL" id="RGT57566.1"/>
    </source>
</evidence>
<dbReference type="Pfam" id="PF07632">
    <property type="entry name" value="Sde182_NH-like"/>
    <property type="match status" value="1"/>
</dbReference>
<dbReference type="Gene3D" id="3.90.245.10">
    <property type="entry name" value="Ribonucleoside hydrolase-like"/>
    <property type="match status" value="1"/>
</dbReference>